<dbReference type="Pfam" id="PF06808">
    <property type="entry name" value="DctM"/>
    <property type="match status" value="1"/>
</dbReference>
<accession>A0A0M2F4H2</accession>
<comment type="similarity">
    <text evidence="7">Belongs to the TRAP transporter large permease family.</text>
</comment>
<keyword evidence="7" id="KW-0813">Transport</keyword>
<dbReference type="AlphaFoldDB" id="A0A0M2F4H2"/>
<feature type="transmembrane region" description="Helical" evidence="7">
    <location>
        <begin position="6"/>
        <end position="32"/>
    </location>
</feature>
<dbReference type="InterPro" id="IPR010656">
    <property type="entry name" value="DctM"/>
</dbReference>
<dbReference type="InterPro" id="IPR004681">
    <property type="entry name" value="TRAP_DctM"/>
</dbReference>
<sequence length="427" mass="46593">MIWLTGVLFVVFMLMGMPVGFVIAISSLAYFFTSDFLPLGIAFQKFAAPTQSFPMIAVPLFILVGNLLTRTGITERLLDFARLLTGWMIGGLAQINVLLAMLMGGVAGSAVADASMQSRMLGFSMIERGYPRAYTAVVIAFASLITATLPPSILLILFGFVGNVSIGKLFLAGIIPGFLLTITLMITNYIMARRMKIPPETLSKPTFKEVVVSFRRGFWALMFPVILIVVIRLGLFTTSEAGAFIVLYAIIIGGLVYKELTWQGMLETLTETLSDLGIVMLLVMAAFILGHISVLDQLPQAMTEIITDFTESPTGIMLLIFALVLIIGMVLDASPLVLLLTPILLPIVTEIGYDPIHFGIMFITLTLLGANTPPVGICMYTVCGILKCDTVHFMKTSVPYLLAFLIFVAVLFLFPQTVMFLPNLLMP</sequence>
<feature type="transmembrane region" description="Helical" evidence="7">
    <location>
        <begin position="359"/>
        <end position="386"/>
    </location>
</feature>
<dbReference type="NCBIfam" id="TIGR00786">
    <property type="entry name" value="dctM"/>
    <property type="match status" value="1"/>
</dbReference>
<dbReference type="EMBL" id="JQOD01000001">
    <property type="protein sequence ID" value="KGA35908.1"/>
    <property type="molecule type" value="Genomic_DNA"/>
</dbReference>
<dbReference type="GO" id="GO:0005886">
    <property type="term" value="C:plasma membrane"/>
    <property type="evidence" value="ECO:0007669"/>
    <property type="project" value="UniProtKB-SubCell"/>
</dbReference>
<feature type="transmembrane region" description="Helical" evidence="7">
    <location>
        <begin position="398"/>
        <end position="421"/>
    </location>
</feature>
<dbReference type="GO" id="GO:0022857">
    <property type="term" value="F:transmembrane transporter activity"/>
    <property type="evidence" value="ECO:0007669"/>
    <property type="project" value="UniProtKB-UniRule"/>
</dbReference>
<keyword evidence="2" id="KW-1003">Cell membrane</keyword>
<evidence type="ECO:0000256" key="4">
    <source>
        <dbReference type="ARBA" id="ARBA00022692"/>
    </source>
</evidence>
<feature type="transmembrane region" description="Helical" evidence="7">
    <location>
        <begin position="170"/>
        <end position="192"/>
    </location>
</feature>
<proteinExistence type="inferred from homology"/>
<feature type="transmembrane region" description="Helical" evidence="7">
    <location>
        <begin position="53"/>
        <end position="73"/>
    </location>
</feature>
<dbReference type="PIRSF" id="PIRSF006066">
    <property type="entry name" value="HI0050"/>
    <property type="match status" value="1"/>
</dbReference>
<feature type="transmembrane region" description="Helical" evidence="7">
    <location>
        <begin position="272"/>
        <end position="294"/>
    </location>
</feature>
<evidence type="ECO:0000256" key="3">
    <source>
        <dbReference type="ARBA" id="ARBA00022519"/>
    </source>
</evidence>
<feature type="transmembrane region" description="Helical" evidence="7">
    <location>
        <begin position="133"/>
        <end position="158"/>
    </location>
</feature>
<reference evidence="8 9" key="1">
    <citation type="submission" date="2014-08" db="EMBL/GenBank/DDBJ databases">
        <title>Genome sequences of NCPPB Pectobacterium isolates.</title>
        <authorList>
            <person name="Glover R.H."/>
            <person name="Sapp M."/>
            <person name="Elphinstone J."/>
        </authorList>
    </citation>
    <scope>NUCLEOTIDE SEQUENCE [LARGE SCALE GENOMIC DNA]</scope>
    <source>
        <strain evidence="8 9">LMG 21372</strain>
    </source>
</reference>
<evidence type="ECO:0000256" key="7">
    <source>
        <dbReference type="RuleBase" id="RU369079"/>
    </source>
</evidence>
<keyword evidence="5 7" id="KW-1133">Transmembrane helix</keyword>
<comment type="subunit">
    <text evidence="7">The complex comprises the extracytoplasmic solute receptor protein and the two transmembrane proteins.</text>
</comment>
<feature type="transmembrane region" description="Helical" evidence="7">
    <location>
        <begin position="93"/>
        <end position="112"/>
    </location>
</feature>
<comment type="function">
    <text evidence="7">Part of the tripartite ATP-independent periplasmic (TRAP) transport system.</text>
</comment>
<feature type="transmembrane region" description="Helical" evidence="7">
    <location>
        <begin position="213"/>
        <end position="235"/>
    </location>
</feature>
<keyword evidence="3 7" id="KW-0997">Cell inner membrane</keyword>
<dbReference type="GeneID" id="57241446"/>
<evidence type="ECO:0000256" key="1">
    <source>
        <dbReference type="ARBA" id="ARBA00004429"/>
    </source>
</evidence>
<keyword evidence="4 7" id="KW-0812">Transmembrane</keyword>
<name>A0A0M2F4H2_9GAMM</name>
<evidence type="ECO:0000256" key="2">
    <source>
        <dbReference type="ARBA" id="ARBA00022475"/>
    </source>
</evidence>
<comment type="subcellular location">
    <subcellularLocation>
        <location evidence="1 7">Cell inner membrane</location>
        <topology evidence="1 7">Multi-pass membrane protein</topology>
    </subcellularLocation>
</comment>
<evidence type="ECO:0000256" key="6">
    <source>
        <dbReference type="ARBA" id="ARBA00023136"/>
    </source>
</evidence>
<comment type="caution">
    <text evidence="8">The sequence shown here is derived from an EMBL/GenBank/DDBJ whole genome shotgun (WGS) entry which is preliminary data.</text>
</comment>
<keyword evidence="6 7" id="KW-0472">Membrane</keyword>
<evidence type="ECO:0000313" key="8">
    <source>
        <dbReference type="EMBL" id="KGA35908.1"/>
    </source>
</evidence>
<feature type="transmembrane region" description="Helical" evidence="7">
    <location>
        <begin position="314"/>
        <end position="331"/>
    </location>
</feature>
<feature type="transmembrane region" description="Helical" evidence="7">
    <location>
        <begin position="241"/>
        <end position="260"/>
    </location>
</feature>
<dbReference type="PANTHER" id="PTHR33362:SF4">
    <property type="entry name" value="2,3-DIKETO-L-GULONATE TRAP TRANSPORTER LARGE PERMEASE PROTEIN YIAN"/>
    <property type="match status" value="1"/>
</dbReference>
<organism evidence="8 9">
    <name type="scientific">Pectobacterium brasiliense</name>
    <dbReference type="NCBI Taxonomy" id="180957"/>
    <lineage>
        <taxon>Bacteria</taxon>
        <taxon>Pseudomonadati</taxon>
        <taxon>Pseudomonadota</taxon>
        <taxon>Gammaproteobacteria</taxon>
        <taxon>Enterobacterales</taxon>
        <taxon>Pectobacteriaceae</taxon>
        <taxon>Pectobacterium</taxon>
    </lineage>
</organism>
<gene>
    <name evidence="8" type="ORF">KU74_05395</name>
</gene>
<evidence type="ECO:0000256" key="5">
    <source>
        <dbReference type="ARBA" id="ARBA00022989"/>
    </source>
</evidence>
<dbReference type="PANTHER" id="PTHR33362">
    <property type="entry name" value="SIALIC ACID TRAP TRANSPORTER PERMEASE PROTEIN SIAT-RELATED"/>
    <property type="match status" value="1"/>
</dbReference>
<evidence type="ECO:0000313" key="9">
    <source>
        <dbReference type="Proteomes" id="UP000029435"/>
    </source>
</evidence>
<dbReference type="Proteomes" id="UP000029435">
    <property type="component" value="Unassembled WGS sequence"/>
</dbReference>
<feature type="transmembrane region" description="Helical" evidence="7">
    <location>
        <begin position="336"/>
        <end position="353"/>
    </location>
</feature>
<protein>
    <recommendedName>
        <fullName evidence="7">TRAP transporter large permease protein</fullName>
    </recommendedName>
</protein>
<dbReference type="RefSeq" id="WP_010282701.1">
    <property type="nucleotide sequence ID" value="NZ_CP047495.1"/>
</dbReference>
<dbReference type="OrthoDB" id="8627919at2"/>